<dbReference type="OrthoDB" id="9804934at2"/>
<dbReference type="PROSITE" id="PS00758">
    <property type="entry name" value="ARGE_DAPE_CPG2_1"/>
    <property type="match status" value="1"/>
</dbReference>
<dbReference type="AlphaFoldDB" id="A0A1D7XKF1"/>
<dbReference type="GO" id="GO:0006508">
    <property type="term" value="P:proteolysis"/>
    <property type="evidence" value="ECO:0007669"/>
    <property type="project" value="UniProtKB-UniRule"/>
</dbReference>
<sequence length="406" mass="45003">MKAYERFLKYVKVHTTSDENSSSHPTTKRQFDLANLLVEEMKDMGFENVRCDENCYVYGVIPATKGYEDRKSIGLIAHMDTAPSACGENVKPQLIENYDGKDVILKGNNSVLSPERFPHLKTLEGRTLITTDGTTLLGADDKAGIAEILTACEIIINENIPHGKICVGFTPDEEVGKGADLFDVKNFKADFAYTIDGGIEGEIAYENFNAAGAKVEINGVSVHPGSAKNTMINALNVAIEFNSMLPNCEKPEYTEGYEGFYYLEKLSGNTDKASMEYILRDHDAEKFEVKKSIMKLAEKLLNEKYGEGTVKVILKEQYRNMIELVKPCFHLIDNAVEAMKGLNVTPVVEPIRGGTDGARLSYMGLPCPNLGTGGYAFHGEYEHITVEGMDICTNIIIEILKRYAEE</sequence>
<dbReference type="NCBIfam" id="TIGR01882">
    <property type="entry name" value="peptidase-T"/>
    <property type="match status" value="1"/>
</dbReference>
<feature type="active site" evidence="10">
    <location>
        <position position="80"/>
    </location>
</feature>
<evidence type="ECO:0000256" key="9">
    <source>
        <dbReference type="NCBIfam" id="TIGR01882"/>
    </source>
</evidence>
<dbReference type="InterPro" id="IPR002933">
    <property type="entry name" value="Peptidase_M20"/>
</dbReference>
<dbReference type="GO" id="GO:0008237">
    <property type="term" value="F:metallopeptidase activity"/>
    <property type="evidence" value="ECO:0007669"/>
    <property type="project" value="UniProtKB-KW"/>
</dbReference>
<dbReference type="GO" id="GO:0045148">
    <property type="term" value="F:tripeptide aminopeptidase activity"/>
    <property type="evidence" value="ECO:0007669"/>
    <property type="project" value="UniProtKB-UniRule"/>
</dbReference>
<feature type="active site" description="Proton acceptor" evidence="10">
    <location>
        <position position="173"/>
    </location>
</feature>
<evidence type="ECO:0000256" key="8">
    <source>
        <dbReference type="ARBA" id="ARBA00023049"/>
    </source>
</evidence>
<comment type="similarity">
    <text evidence="2">Belongs to the peptidase M20B family.</text>
</comment>
<keyword evidence="6" id="KW-0378">Hydrolase</keyword>
<feature type="binding site" evidence="11">
    <location>
        <position position="174"/>
    </location>
    <ligand>
        <name>Zn(2+)</name>
        <dbReference type="ChEBI" id="CHEBI:29105"/>
        <label>2</label>
    </ligand>
</feature>
<dbReference type="GO" id="GO:0006518">
    <property type="term" value="P:peptide metabolic process"/>
    <property type="evidence" value="ECO:0007669"/>
    <property type="project" value="InterPro"/>
</dbReference>
<dbReference type="SUPFAM" id="SSF53187">
    <property type="entry name" value="Zn-dependent exopeptidases"/>
    <property type="match status" value="1"/>
</dbReference>
<feature type="binding site" evidence="11">
    <location>
        <position position="378"/>
    </location>
    <ligand>
        <name>Zn(2+)</name>
        <dbReference type="ChEBI" id="CHEBI:29105"/>
        <label>2</label>
    </ligand>
</feature>
<dbReference type="NCBIfam" id="NF009920">
    <property type="entry name" value="PRK13381.1"/>
    <property type="match status" value="1"/>
</dbReference>
<accession>A0A1D7XKF1</accession>
<keyword evidence="5 11" id="KW-0479">Metal-binding</keyword>
<dbReference type="PANTHER" id="PTHR42994">
    <property type="entry name" value="PEPTIDASE T"/>
    <property type="match status" value="1"/>
</dbReference>
<comment type="cofactor">
    <cofactor evidence="11">
        <name>Zn(2+)</name>
        <dbReference type="ChEBI" id="CHEBI:29105"/>
    </cofactor>
    <text evidence="11">Binds 2 Zn(2+) ions per subunit.</text>
</comment>
<name>A0A1D7XKF1_9CLOT</name>
<gene>
    <name evidence="13" type="primary">pepT</name>
    <name evidence="13" type="ORF">BGI42_08820</name>
</gene>
<evidence type="ECO:0000256" key="5">
    <source>
        <dbReference type="ARBA" id="ARBA00022723"/>
    </source>
</evidence>
<keyword evidence="3" id="KW-0031">Aminopeptidase</keyword>
<evidence type="ECO:0000256" key="11">
    <source>
        <dbReference type="PIRSR" id="PIRSR037215-2"/>
    </source>
</evidence>
<dbReference type="CDD" id="cd03892">
    <property type="entry name" value="M20_peptT"/>
    <property type="match status" value="1"/>
</dbReference>
<reference evidence="14" key="1">
    <citation type="submission" date="2016-09" db="EMBL/GenBank/DDBJ databases">
        <title>Genomics of Clostridium taeniosporum, an organism which forms endospores with ribbon-like appendages.</title>
        <authorList>
            <person name="Walker J.R."/>
        </authorList>
    </citation>
    <scope>NUCLEOTIDE SEQUENCE [LARGE SCALE GENOMIC DNA]</scope>
    <source>
        <strain evidence="14">1/k</strain>
    </source>
</reference>
<keyword evidence="8" id="KW-0482">Metalloprotease</keyword>
<evidence type="ECO:0000313" key="14">
    <source>
        <dbReference type="Proteomes" id="UP000094652"/>
    </source>
</evidence>
<feature type="binding site" evidence="11">
    <location>
        <position position="140"/>
    </location>
    <ligand>
        <name>Zn(2+)</name>
        <dbReference type="ChEBI" id="CHEBI:29105"/>
        <label>1</label>
    </ligand>
</feature>
<comment type="catalytic activity">
    <reaction evidence="1">
        <text>Release of the N-terminal residue from a tripeptide.</text>
        <dbReference type="EC" id="3.4.11.4"/>
    </reaction>
</comment>
<dbReference type="InterPro" id="IPR001261">
    <property type="entry name" value="ArgE/DapE_CS"/>
</dbReference>
<dbReference type="InterPro" id="IPR010161">
    <property type="entry name" value="Peptidase_M20B"/>
</dbReference>
<dbReference type="Pfam" id="PF01546">
    <property type="entry name" value="Peptidase_M20"/>
    <property type="match status" value="1"/>
</dbReference>
<evidence type="ECO:0000256" key="10">
    <source>
        <dbReference type="PIRSR" id="PIRSR037215-1"/>
    </source>
</evidence>
<evidence type="ECO:0000256" key="1">
    <source>
        <dbReference type="ARBA" id="ARBA00000870"/>
    </source>
</evidence>
<evidence type="ECO:0000256" key="7">
    <source>
        <dbReference type="ARBA" id="ARBA00022833"/>
    </source>
</evidence>
<evidence type="ECO:0000256" key="6">
    <source>
        <dbReference type="ARBA" id="ARBA00022801"/>
    </source>
</evidence>
<dbReference type="Gene3D" id="3.40.630.10">
    <property type="entry name" value="Zn peptidases"/>
    <property type="match status" value="1"/>
</dbReference>
<keyword evidence="14" id="KW-1185">Reference proteome</keyword>
<organism evidence="13 14">
    <name type="scientific">Clostridium taeniosporum</name>
    <dbReference type="NCBI Taxonomy" id="394958"/>
    <lineage>
        <taxon>Bacteria</taxon>
        <taxon>Bacillati</taxon>
        <taxon>Bacillota</taxon>
        <taxon>Clostridia</taxon>
        <taxon>Eubacteriales</taxon>
        <taxon>Clostridiaceae</taxon>
        <taxon>Clostridium</taxon>
    </lineage>
</organism>
<protein>
    <recommendedName>
        <fullName evidence="9">Peptidase T</fullName>
        <ecNumber evidence="9">3.4.11.4</ecNumber>
    </recommendedName>
</protein>
<feature type="binding site" evidence="11">
    <location>
        <position position="196"/>
    </location>
    <ligand>
        <name>Zn(2+)</name>
        <dbReference type="ChEBI" id="CHEBI:29105"/>
        <label>1</label>
    </ligand>
</feature>
<feature type="binding site" evidence="11">
    <location>
        <position position="140"/>
    </location>
    <ligand>
        <name>Zn(2+)</name>
        <dbReference type="ChEBI" id="CHEBI:29105"/>
        <label>2</label>
    </ligand>
</feature>
<keyword evidence="7 11" id="KW-0862">Zinc</keyword>
<feature type="domain" description="Peptidase M20 dimerisation" evidence="12">
    <location>
        <begin position="205"/>
        <end position="308"/>
    </location>
</feature>
<evidence type="ECO:0000259" key="12">
    <source>
        <dbReference type="Pfam" id="PF07687"/>
    </source>
</evidence>
<evidence type="ECO:0000256" key="3">
    <source>
        <dbReference type="ARBA" id="ARBA00022438"/>
    </source>
</evidence>
<evidence type="ECO:0000313" key="13">
    <source>
        <dbReference type="EMBL" id="AOR23823.1"/>
    </source>
</evidence>
<dbReference type="InterPro" id="IPR036264">
    <property type="entry name" value="Bact_exopeptidase_dim_dom"/>
</dbReference>
<dbReference type="PIRSF" id="PIRSF037215">
    <property type="entry name" value="Peptidase_M20B"/>
    <property type="match status" value="1"/>
</dbReference>
<dbReference type="EC" id="3.4.11.4" evidence="9"/>
<dbReference type="GO" id="GO:0008270">
    <property type="term" value="F:zinc ion binding"/>
    <property type="evidence" value="ECO:0007669"/>
    <property type="project" value="InterPro"/>
</dbReference>
<keyword evidence="4" id="KW-0645">Protease</keyword>
<proteinExistence type="inferred from homology"/>
<dbReference type="Proteomes" id="UP000094652">
    <property type="component" value="Chromosome"/>
</dbReference>
<dbReference type="PANTHER" id="PTHR42994:SF1">
    <property type="entry name" value="PEPTIDASE T"/>
    <property type="match status" value="1"/>
</dbReference>
<dbReference type="Pfam" id="PF07687">
    <property type="entry name" value="M20_dimer"/>
    <property type="match status" value="1"/>
</dbReference>
<dbReference type="InterPro" id="IPR011650">
    <property type="entry name" value="Peptidase_M20_dimer"/>
</dbReference>
<dbReference type="STRING" id="394958.BGI42_08820"/>
<dbReference type="PROSITE" id="PS00759">
    <property type="entry name" value="ARGE_DAPE_CPG2_2"/>
    <property type="match status" value="1"/>
</dbReference>
<dbReference type="RefSeq" id="WP_069679968.1">
    <property type="nucleotide sequence ID" value="NZ_CP017253.2"/>
</dbReference>
<evidence type="ECO:0000256" key="2">
    <source>
        <dbReference type="ARBA" id="ARBA00009692"/>
    </source>
</evidence>
<dbReference type="NCBIfam" id="NF003976">
    <property type="entry name" value="PRK05469.1"/>
    <property type="match status" value="1"/>
</dbReference>
<dbReference type="KEGG" id="ctae:BGI42_08820"/>
<dbReference type="EMBL" id="CP017253">
    <property type="protein sequence ID" value="AOR23823.1"/>
    <property type="molecule type" value="Genomic_DNA"/>
</dbReference>
<feature type="binding site" evidence="11">
    <location>
        <position position="78"/>
    </location>
    <ligand>
        <name>Zn(2+)</name>
        <dbReference type="ChEBI" id="CHEBI:29105"/>
        <label>1</label>
    </ligand>
</feature>
<dbReference type="SUPFAM" id="SSF55031">
    <property type="entry name" value="Bacterial exopeptidase dimerisation domain"/>
    <property type="match status" value="1"/>
</dbReference>
<dbReference type="Gene3D" id="3.30.70.360">
    <property type="match status" value="1"/>
</dbReference>
<evidence type="ECO:0000256" key="4">
    <source>
        <dbReference type="ARBA" id="ARBA00022670"/>
    </source>
</evidence>